<feature type="region of interest" description="Disordered" evidence="1">
    <location>
        <begin position="245"/>
        <end position="265"/>
    </location>
</feature>
<reference evidence="4 5" key="1">
    <citation type="submission" date="2018-12" db="EMBL/GenBank/DDBJ databases">
        <title>Deinococcus radiophilus ATCC 27603 genome sequencing and assembly.</title>
        <authorList>
            <person name="Maclea K.S."/>
            <person name="Maynard C.R."/>
        </authorList>
    </citation>
    <scope>NUCLEOTIDE SEQUENCE [LARGE SCALE GENOMIC DNA]</scope>
    <source>
        <strain evidence="4 5">ATCC 27603</strain>
    </source>
</reference>
<organism evidence="4 5">
    <name type="scientific">Deinococcus radiophilus</name>
    <dbReference type="NCBI Taxonomy" id="32062"/>
    <lineage>
        <taxon>Bacteria</taxon>
        <taxon>Thermotogati</taxon>
        <taxon>Deinococcota</taxon>
        <taxon>Deinococci</taxon>
        <taxon>Deinococcales</taxon>
        <taxon>Deinococcaceae</taxon>
        <taxon>Deinococcus</taxon>
    </lineage>
</organism>
<dbReference type="EMBL" id="RXPE01000006">
    <property type="protein sequence ID" value="RTR28699.1"/>
    <property type="molecule type" value="Genomic_DNA"/>
</dbReference>
<evidence type="ECO:0000313" key="5">
    <source>
        <dbReference type="Proteomes" id="UP000277766"/>
    </source>
</evidence>
<evidence type="ECO:0000256" key="2">
    <source>
        <dbReference type="SAM" id="SignalP"/>
    </source>
</evidence>
<proteinExistence type="predicted"/>
<feature type="signal peptide" evidence="2">
    <location>
        <begin position="1"/>
        <end position="19"/>
    </location>
</feature>
<accession>A0A431W0P5</accession>
<dbReference type="RefSeq" id="WP_126351648.1">
    <property type="nucleotide sequence ID" value="NZ_CP086380.1"/>
</dbReference>
<feature type="domain" description="Copper-binding protein MbnP-like" evidence="3">
    <location>
        <begin position="21"/>
        <end position="200"/>
    </location>
</feature>
<dbReference type="Pfam" id="PF20243">
    <property type="entry name" value="MbnP"/>
    <property type="match status" value="1"/>
</dbReference>
<feature type="chain" id="PRO_5019454240" description="Copper-binding protein MbnP-like domain-containing protein" evidence="2">
    <location>
        <begin position="20"/>
        <end position="265"/>
    </location>
</feature>
<dbReference type="AlphaFoldDB" id="A0A431W0P5"/>
<feature type="compositionally biased region" description="Polar residues" evidence="1">
    <location>
        <begin position="256"/>
        <end position="265"/>
    </location>
</feature>
<evidence type="ECO:0000259" key="3">
    <source>
        <dbReference type="Pfam" id="PF20243"/>
    </source>
</evidence>
<keyword evidence="2" id="KW-0732">Signal</keyword>
<feature type="compositionally biased region" description="Low complexity" evidence="1">
    <location>
        <begin position="245"/>
        <end position="255"/>
    </location>
</feature>
<name>A0A431W0P5_9DEIO</name>
<dbReference type="Proteomes" id="UP000277766">
    <property type="component" value="Unassembled WGS sequence"/>
</dbReference>
<dbReference type="InterPro" id="IPR046863">
    <property type="entry name" value="MbnP-like_dom"/>
</dbReference>
<keyword evidence="5" id="KW-1185">Reference proteome</keyword>
<dbReference type="OrthoDB" id="64245at2"/>
<evidence type="ECO:0000313" key="4">
    <source>
        <dbReference type="EMBL" id="RTR28699.1"/>
    </source>
</evidence>
<sequence>MFKHLIPLSALVLSGAGLAAPLTLTLSLTDGAEPFFYHRPLTINGRDLKVQDVRFYVSNVALVRADGTEVPVEGLSLAELKKGTPPQNIQIFSGDAPEGEYRGLRFDVGVPRELNHLDATTAKAPLSIEEGMYWAWNSGYIFFSLHGDVGGTKVANHIGGDNHRVTVNLADLQKPGTALTVGTDGLNVPLNLDLQKLYAAGTGGEAWDFSKPQYQQVHFGAVADQFFANAAGAFSRAPAPEAVAAPAPSALPQVATPSTQPMMRH</sequence>
<protein>
    <recommendedName>
        <fullName evidence="3">Copper-binding protein MbnP-like domain-containing protein</fullName>
    </recommendedName>
</protein>
<gene>
    <name evidence="4" type="ORF">EJ104_04925</name>
</gene>
<comment type="caution">
    <text evidence="4">The sequence shown here is derived from an EMBL/GenBank/DDBJ whole genome shotgun (WGS) entry which is preliminary data.</text>
</comment>
<evidence type="ECO:0000256" key="1">
    <source>
        <dbReference type="SAM" id="MobiDB-lite"/>
    </source>
</evidence>